<comment type="caution">
    <text evidence="2">The sequence shown here is derived from an EMBL/GenBank/DDBJ whole genome shotgun (WGS) entry which is preliminary data.</text>
</comment>
<reference evidence="2 5" key="1">
    <citation type="submission" date="2019-03" db="EMBL/GenBank/DDBJ databases">
        <title>Bradyrhizobium strains diversity isolated from Chamaecrista fasciculata.</title>
        <authorList>
            <person name="Urquiaga M.C.O."/>
            <person name="Hungria M."/>
            <person name="Delamuta J.R.M."/>
        </authorList>
    </citation>
    <scope>NUCLEOTIDE SEQUENCE [LARGE SCALE GENOMIC DNA]</scope>
    <source>
        <strain evidence="2 5">CNPSo 3424</strain>
    </source>
</reference>
<reference evidence="3 4" key="2">
    <citation type="submission" date="2019-03" db="EMBL/GenBank/DDBJ databases">
        <title>Bradyrhizobium strains diversity.</title>
        <authorList>
            <person name="Urquiaga M.C.O."/>
            <person name="Hungria M."/>
            <person name="Delamuta J.R.M."/>
            <person name="Klepa M.S."/>
        </authorList>
    </citation>
    <scope>NUCLEOTIDE SEQUENCE [LARGE SCALE GENOMIC DNA]</scope>
    <source>
        <strain evidence="3 4">CNPSo 3426</strain>
    </source>
</reference>
<protein>
    <submittedName>
        <fullName evidence="2">Uncharacterized protein</fullName>
    </submittedName>
</protein>
<accession>A0A4Y9NR26</accession>
<feature type="region of interest" description="Disordered" evidence="1">
    <location>
        <begin position="1"/>
        <end position="36"/>
    </location>
</feature>
<dbReference type="Proteomes" id="UP000297700">
    <property type="component" value="Unassembled WGS sequence"/>
</dbReference>
<accession>A0A4Y9KS50</accession>
<evidence type="ECO:0000313" key="5">
    <source>
        <dbReference type="Proteomes" id="UP000298225"/>
    </source>
</evidence>
<dbReference type="AlphaFoldDB" id="A0A4Y9KS50"/>
<dbReference type="EMBL" id="SPQS01000022">
    <property type="protein sequence ID" value="TFV70244.1"/>
    <property type="molecule type" value="Genomic_DNA"/>
</dbReference>
<gene>
    <name evidence="3" type="ORF">E4K64_30795</name>
    <name evidence="2" type="ORF">E4K66_37130</name>
</gene>
<dbReference type="Proteomes" id="UP000298225">
    <property type="component" value="Unassembled WGS sequence"/>
</dbReference>
<dbReference type="EMBL" id="SPQU01000045">
    <property type="protein sequence ID" value="TFV29758.1"/>
    <property type="molecule type" value="Genomic_DNA"/>
</dbReference>
<organism evidence="2 5">
    <name type="scientific">Bradyrhizobium frederickii</name>
    <dbReference type="NCBI Taxonomy" id="2560054"/>
    <lineage>
        <taxon>Bacteria</taxon>
        <taxon>Pseudomonadati</taxon>
        <taxon>Pseudomonadota</taxon>
        <taxon>Alphaproteobacteria</taxon>
        <taxon>Hyphomicrobiales</taxon>
        <taxon>Nitrobacteraceae</taxon>
        <taxon>Bradyrhizobium</taxon>
    </lineage>
</organism>
<evidence type="ECO:0000313" key="3">
    <source>
        <dbReference type="EMBL" id="TFV70244.1"/>
    </source>
</evidence>
<evidence type="ECO:0000256" key="1">
    <source>
        <dbReference type="SAM" id="MobiDB-lite"/>
    </source>
</evidence>
<proteinExistence type="predicted"/>
<keyword evidence="5" id="KW-1185">Reference proteome</keyword>
<feature type="compositionally biased region" description="Basic and acidic residues" evidence="1">
    <location>
        <begin position="58"/>
        <end position="77"/>
    </location>
</feature>
<evidence type="ECO:0000313" key="2">
    <source>
        <dbReference type="EMBL" id="TFV29758.1"/>
    </source>
</evidence>
<feature type="region of interest" description="Disordered" evidence="1">
    <location>
        <begin position="57"/>
        <end position="77"/>
    </location>
</feature>
<name>A0A4Y9KS50_9BRAD</name>
<evidence type="ECO:0000313" key="4">
    <source>
        <dbReference type="Proteomes" id="UP000297700"/>
    </source>
</evidence>
<sequence length="158" mass="17416">MLQATERARLAVKEGHEASRVKNSGELSAPYGSASRPARLLPPRLAPLLETPAAALFDSHRASPRERTGVAELDGSRPCRSLNSSKIRQLAEQGEAIVQSRNFFAVFESAEEWRLTVSGRTLGTLPISFPVHKDIHAIRTFEPGRNRPLFSKELALPH</sequence>
<dbReference type="OrthoDB" id="9815222at2"/>
<feature type="compositionally biased region" description="Basic and acidic residues" evidence="1">
    <location>
        <begin position="1"/>
        <end position="20"/>
    </location>
</feature>